<keyword evidence="2" id="KW-1185">Reference proteome</keyword>
<dbReference type="OrthoDB" id="7068215at2"/>
<name>A0A5S3PQB3_9RHOB</name>
<dbReference type="Proteomes" id="UP000309550">
    <property type="component" value="Unassembled WGS sequence"/>
</dbReference>
<gene>
    <name evidence="1" type="ORF">FDT80_03915</name>
</gene>
<comment type="caution">
    <text evidence="1">The sequence shown here is derived from an EMBL/GenBank/DDBJ whole genome shotgun (WGS) entry which is preliminary data.</text>
</comment>
<organism evidence="1 2">
    <name type="scientific">Sulfitobacter sabulilitoris</name>
    <dbReference type="NCBI Taxonomy" id="2562655"/>
    <lineage>
        <taxon>Bacteria</taxon>
        <taxon>Pseudomonadati</taxon>
        <taxon>Pseudomonadota</taxon>
        <taxon>Alphaproteobacteria</taxon>
        <taxon>Rhodobacterales</taxon>
        <taxon>Roseobacteraceae</taxon>
        <taxon>Sulfitobacter</taxon>
    </lineage>
</organism>
<evidence type="ECO:0000313" key="2">
    <source>
        <dbReference type="Proteomes" id="UP000309550"/>
    </source>
</evidence>
<evidence type="ECO:0000313" key="1">
    <source>
        <dbReference type="EMBL" id="TMM54735.1"/>
    </source>
</evidence>
<sequence>MKTKAFQRFTQRIGYYDSDIELCDLLVKAYRTKPNSDDNIAVDLGATDVSHPVLAARPNTRASRNTTGNHLRSTVAAAYIKDLYEDFSEYISEVMAKAAVKGINPNQFVGDVKLEIQVRDILAAGSWDNVVSTISAGIFRKLENERNTRELIRKASVRLGLNVDNALLNAAMPYLDARHILVHRDGKTDQKYRDTYATVRLRSEKIVTDLAFAKDAKVAVKGLAADIDTKIIAADLVRQQDLSGNAAE</sequence>
<accession>A0A5S3PQB3</accession>
<dbReference type="EMBL" id="VANS01000001">
    <property type="protein sequence ID" value="TMM54735.1"/>
    <property type="molecule type" value="Genomic_DNA"/>
</dbReference>
<dbReference type="AlphaFoldDB" id="A0A5S3PQB3"/>
<proteinExistence type="predicted"/>
<evidence type="ECO:0008006" key="3">
    <source>
        <dbReference type="Google" id="ProtNLM"/>
    </source>
</evidence>
<reference evidence="1 2" key="1">
    <citation type="submission" date="2019-05" db="EMBL/GenBank/DDBJ databases">
        <title>Sulfitobacter sabulilitoris sp. nov., isolated from a marine sand.</title>
        <authorList>
            <person name="Yoon J.-H."/>
        </authorList>
    </citation>
    <scope>NUCLEOTIDE SEQUENCE [LARGE SCALE GENOMIC DNA]</scope>
    <source>
        <strain evidence="1 2">HSMS-29</strain>
    </source>
</reference>
<dbReference type="RefSeq" id="WP_138660907.1">
    <property type="nucleotide sequence ID" value="NZ_VANS01000001.1"/>
</dbReference>
<protein>
    <recommendedName>
        <fullName evidence="3">RiboL-PSP-HEPN domain-containing protein</fullName>
    </recommendedName>
</protein>